<dbReference type="Gene3D" id="3.10.350.10">
    <property type="entry name" value="LysM domain"/>
    <property type="match status" value="1"/>
</dbReference>
<feature type="region of interest" description="Disordered" evidence="1">
    <location>
        <begin position="152"/>
        <end position="176"/>
    </location>
</feature>
<dbReference type="Proteomes" id="UP000315636">
    <property type="component" value="Unassembled WGS sequence"/>
</dbReference>
<dbReference type="CDD" id="cd00118">
    <property type="entry name" value="LysM"/>
    <property type="match status" value="1"/>
</dbReference>
<feature type="domain" description="LysM" evidence="2">
    <location>
        <begin position="351"/>
        <end position="394"/>
    </location>
</feature>
<feature type="compositionally biased region" description="Acidic residues" evidence="1">
    <location>
        <begin position="316"/>
        <end position="325"/>
    </location>
</feature>
<gene>
    <name evidence="3" type="ORF">SAMN06264849_101292</name>
</gene>
<feature type="compositionally biased region" description="Acidic residues" evidence="1">
    <location>
        <begin position="158"/>
        <end position="173"/>
    </location>
</feature>
<dbReference type="RefSeq" id="WP_142503987.1">
    <property type="nucleotide sequence ID" value="NZ_FXTI01000001.1"/>
</dbReference>
<dbReference type="AlphaFoldDB" id="A0A521AR06"/>
<name>A0A521AR06_9BACL</name>
<evidence type="ECO:0000313" key="4">
    <source>
        <dbReference type="Proteomes" id="UP000315636"/>
    </source>
</evidence>
<proteinExistence type="predicted"/>
<keyword evidence="4" id="KW-1185">Reference proteome</keyword>
<dbReference type="InterPro" id="IPR036779">
    <property type="entry name" value="LysM_dom_sf"/>
</dbReference>
<dbReference type="PROSITE" id="PS51782">
    <property type="entry name" value="LYSM"/>
    <property type="match status" value="1"/>
</dbReference>
<dbReference type="Pfam" id="PF01476">
    <property type="entry name" value="LysM"/>
    <property type="match status" value="1"/>
</dbReference>
<accession>A0A521AR06</accession>
<feature type="compositionally biased region" description="Acidic residues" evidence="1">
    <location>
        <begin position="293"/>
        <end position="307"/>
    </location>
</feature>
<evidence type="ECO:0000313" key="3">
    <source>
        <dbReference type="EMBL" id="SMO37247.1"/>
    </source>
</evidence>
<feature type="compositionally biased region" description="Basic and acidic residues" evidence="1">
    <location>
        <begin position="239"/>
        <end position="260"/>
    </location>
</feature>
<dbReference type="InterPro" id="IPR048862">
    <property type="entry name" value="SPOCS_spoVID_N"/>
</dbReference>
<dbReference type="SUPFAM" id="SSF54106">
    <property type="entry name" value="LysM domain"/>
    <property type="match status" value="1"/>
</dbReference>
<sequence>MTENSENQLRFDILEKVRLHPQQPGIQNMLDLDLYPDVEIEDQDTHLKIHGYLRLTGEYEGEQESLNSRGEEGKPEEIAYVIPVEITLPADRVDLDRISSEIQSFDYQVLSPFELQIEAVLTIDGLREEQPKQEVSDYEVVDRLATFSVSDSGRMEFEDSAEINQEDAEEENAEPYPNEYQFVHVARSDQDEEKVQTCSDHHPTEDEPNQKENVETEDSPMDEVMVADEKQEDIEENENDGRSADFEEQEKKVVLNPGKDEETIHFTDHFLRNPDQKEFSFQDQREAKDEFEDNNMEANQLEEEDHTSEDSKSTMEDNDQSEESEEKSAGTGLDWAKWIIKDPKEEFVKLRMVIVQKEDSLDSLADRYQVPASKILNMNQLESNLLEEGQIIYIPDSQ</sequence>
<feature type="region of interest" description="Disordered" evidence="1">
    <location>
        <begin position="293"/>
        <end position="331"/>
    </location>
</feature>
<evidence type="ECO:0000256" key="1">
    <source>
        <dbReference type="SAM" id="MobiDB-lite"/>
    </source>
</evidence>
<dbReference type="OrthoDB" id="2966368at2"/>
<dbReference type="SMART" id="SM00257">
    <property type="entry name" value="LysM"/>
    <property type="match status" value="1"/>
</dbReference>
<organism evidence="3 4">
    <name type="scientific">Melghirimyces algeriensis</name>
    <dbReference type="NCBI Taxonomy" id="910412"/>
    <lineage>
        <taxon>Bacteria</taxon>
        <taxon>Bacillati</taxon>
        <taxon>Bacillota</taxon>
        <taxon>Bacilli</taxon>
        <taxon>Bacillales</taxon>
        <taxon>Thermoactinomycetaceae</taxon>
        <taxon>Melghirimyces</taxon>
    </lineage>
</organism>
<reference evidence="3 4" key="1">
    <citation type="submission" date="2017-05" db="EMBL/GenBank/DDBJ databases">
        <authorList>
            <person name="Varghese N."/>
            <person name="Submissions S."/>
        </authorList>
    </citation>
    <scope>NUCLEOTIDE SEQUENCE [LARGE SCALE GENOMIC DNA]</scope>
    <source>
        <strain evidence="3 4">DSM 45474</strain>
    </source>
</reference>
<protein>
    <submittedName>
        <fullName evidence="3">Stage VI sporulation protein D</fullName>
    </submittedName>
</protein>
<feature type="region of interest" description="Disordered" evidence="1">
    <location>
        <begin position="188"/>
        <end position="260"/>
    </location>
</feature>
<evidence type="ECO:0000259" key="2">
    <source>
        <dbReference type="PROSITE" id="PS51782"/>
    </source>
</evidence>
<dbReference type="Pfam" id="PF20918">
    <property type="entry name" value="SPOCS_spoVID-N"/>
    <property type="match status" value="1"/>
</dbReference>
<feature type="compositionally biased region" description="Basic and acidic residues" evidence="1">
    <location>
        <begin position="188"/>
        <end position="214"/>
    </location>
</feature>
<dbReference type="EMBL" id="FXTI01000001">
    <property type="protein sequence ID" value="SMO37247.1"/>
    <property type="molecule type" value="Genomic_DNA"/>
</dbReference>
<dbReference type="InterPro" id="IPR018392">
    <property type="entry name" value="LysM"/>
</dbReference>